<dbReference type="InterPro" id="IPR001138">
    <property type="entry name" value="Zn2Cys6_DnaBD"/>
</dbReference>
<dbReference type="SMART" id="SM00066">
    <property type="entry name" value="GAL4"/>
    <property type="match status" value="1"/>
</dbReference>
<evidence type="ECO:0000256" key="2">
    <source>
        <dbReference type="ARBA" id="ARBA00022723"/>
    </source>
</evidence>
<dbReference type="GO" id="GO:0006351">
    <property type="term" value="P:DNA-templated transcription"/>
    <property type="evidence" value="ECO:0007669"/>
    <property type="project" value="InterPro"/>
</dbReference>
<dbReference type="PROSITE" id="PS50048">
    <property type="entry name" value="ZN2_CY6_FUNGAL_2"/>
    <property type="match status" value="1"/>
</dbReference>
<evidence type="ECO:0000256" key="5">
    <source>
        <dbReference type="ARBA" id="ARBA00023242"/>
    </source>
</evidence>
<dbReference type="EMBL" id="HG316454">
    <property type="protein sequence ID" value="CDF87528.1"/>
    <property type="molecule type" value="Genomic_DNA"/>
</dbReference>
<dbReference type="Pfam" id="PF04082">
    <property type="entry name" value="Fungal_trans"/>
    <property type="match status" value="1"/>
</dbReference>
<dbReference type="GO" id="GO:0005634">
    <property type="term" value="C:nucleus"/>
    <property type="evidence" value="ECO:0007669"/>
    <property type="project" value="UniProtKB-SubCell"/>
</dbReference>
<keyword evidence="5" id="KW-0539">Nucleus</keyword>
<dbReference type="InterPro" id="IPR050987">
    <property type="entry name" value="AtrR-like"/>
</dbReference>
<keyword evidence="4" id="KW-0238">DNA-binding</keyword>
<accession>A0A8J2X575</accession>
<evidence type="ECO:0000256" key="6">
    <source>
        <dbReference type="SAM" id="MobiDB-lite"/>
    </source>
</evidence>
<dbReference type="PANTHER" id="PTHR46910:SF3">
    <property type="entry name" value="HALOTOLERANCE PROTEIN 9-RELATED"/>
    <property type="match status" value="1"/>
</dbReference>
<dbReference type="InterPro" id="IPR036864">
    <property type="entry name" value="Zn2-C6_fun-type_DNA-bd_sf"/>
</dbReference>
<evidence type="ECO:0000256" key="3">
    <source>
        <dbReference type="ARBA" id="ARBA00022833"/>
    </source>
</evidence>
<dbReference type="GO" id="GO:0008270">
    <property type="term" value="F:zinc ion binding"/>
    <property type="evidence" value="ECO:0007669"/>
    <property type="project" value="InterPro"/>
</dbReference>
<feature type="compositionally biased region" description="Polar residues" evidence="6">
    <location>
        <begin position="952"/>
        <end position="965"/>
    </location>
</feature>
<name>A0A8J2X575_ZYGB2</name>
<dbReference type="Proteomes" id="UP000019375">
    <property type="component" value="Unassembled WGS sequence"/>
</dbReference>
<feature type="region of interest" description="Disordered" evidence="6">
    <location>
        <begin position="948"/>
        <end position="982"/>
    </location>
</feature>
<dbReference type="Pfam" id="PF00172">
    <property type="entry name" value="Zn_clus"/>
    <property type="match status" value="1"/>
</dbReference>
<feature type="region of interest" description="Disordered" evidence="6">
    <location>
        <begin position="895"/>
        <end position="933"/>
    </location>
</feature>
<dbReference type="GO" id="GO:0045944">
    <property type="term" value="P:positive regulation of transcription by RNA polymerase II"/>
    <property type="evidence" value="ECO:0007669"/>
    <property type="project" value="UniProtKB-ARBA"/>
</dbReference>
<dbReference type="OrthoDB" id="3364175at2759"/>
<organism evidence="8 9">
    <name type="scientific">Zygosaccharomyces bailii (strain CLIB 213 / ATCC 58445 / CBS 680 / BCRC 21525 / NBRC 1098 / NCYC 1416 / NRRL Y-2227)</name>
    <dbReference type="NCBI Taxonomy" id="1333698"/>
    <lineage>
        <taxon>Eukaryota</taxon>
        <taxon>Fungi</taxon>
        <taxon>Dikarya</taxon>
        <taxon>Ascomycota</taxon>
        <taxon>Saccharomycotina</taxon>
        <taxon>Saccharomycetes</taxon>
        <taxon>Saccharomycetales</taxon>
        <taxon>Saccharomycetaceae</taxon>
        <taxon>Zygosaccharomyces</taxon>
    </lineage>
</organism>
<evidence type="ECO:0000259" key="7">
    <source>
        <dbReference type="PROSITE" id="PS50048"/>
    </source>
</evidence>
<reference evidence="9" key="1">
    <citation type="journal article" date="2013" name="Genome Announc.">
        <title>Genome sequence of the food spoilage yeast Zygosaccharomyces bailii CLIB 213(T).</title>
        <authorList>
            <person name="Galeote V."/>
            <person name="Bigey F."/>
            <person name="Devillers H."/>
            <person name="Neuveglise C."/>
            <person name="Dequin S."/>
        </authorList>
    </citation>
    <scope>NUCLEOTIDE SEQUENCE [LARGE SCALE GENOMIC DNA]</scope>
    <source>
        <strain evidence="9">CLIB 213 / ATCC 58445 / CBS 680 / CCRC 21525 / NBRC 1098 / NCYC 1416 / NRRL Y-2227</strain>
    </source>
</reference>
<dbReference type="CDD" id="cd00067">
    <property type="entry name" value="GAL4"/>
    <property type="match status" value="1"/>
</dbReference>
<dbReference type="GO" id="GO:0000981">
    <property type="term" value="F:DNA-binding transcription factor activity, RNA polymerase II-specific"/>
    <property type="evidence" value="ECO:0007669"/>
    <property type="project" value="InterPro"/>
</dbReference>
<dbReference type="PROSITE" id="PS00463">
    <property type="entry name" value="ZN2_CY6_FUNGAL_1"/>
    <property type="match status" value="1"/>
</dbReference>
<keyword evidence="3" id="KW-0862">Zinc</keyword>
<evidence type="ECO:0000313" key="9">
    <source>
        <dbReference type="Proteomes" id="UP000019375"/>
    </source>
</evidence>
<feature type="domain" description="Zn(2)-C6 fungal-type" evidence="7">
    <location>
        <begin position="16"/>
        <end position="45"/>
    </location>
</feature>
<dbReference type="Gene3D" id="4.10.240.10">
    <property type="entry name" value="Zn(2)-C6 fungal-type DNA-binding domain"/>
    <property type="match status" value="1"/>
</dbReference>
<gene>
    <name evidence="8" type="ORF">BN860_08438g</name>
</gene>
<dbReference type="AlphaFoldDB" id="A0A8J2X575"/>
<dbReference type="PANTHER" id="PTHR46910">
    <property type="entry name" value="TRANSCRIPTION FACTOR PDR1"/>
    <property type="match status" value="1"/>
</dbReference>
<dbReference type="SUPFAM" id="SSF57701">
    <property type="entry name" value="Zn2/Cys6 DNA-binding domain"/>
    <property type="match status" value="1"/>
</dbReference>
<dbReference type="InterPro" id="IPR007219">
    <property type="entry name" value="XnlR_reg_dom"/>
</dbReference>
<evidence type="ECO:0000256" key="4">
    <source>
        <dbReference type="ARBA" id="ARBA00023125"/>
    </source>
</evidence>
<keyword evidence="9" id="KW-1185">Reference proteome</keyword>
<keyword evidence="2" id="KW-0479">Metal-binding</keyword>
<sequence>MESGRVKKQRSKVNRACDNCRRRKIKCTGKFPCSNCEAYQCQCVYSSGQFPANNNTRVQHSDPNERPFPPSEDGVVNMSSLGSSGRTDKPCPKISLDNYQLESNRCVHTQKSSSSPALDLNALPLIELNTDEKGLYKSDVEFQKQLLNLQKALKHLNAVPNRNEHVAEVINNINTQVDNLIRDWEPEYDVKEYGKFLENGSEGVKSIETHLMQNKYTDQVTLTAFATWTDNNKAEKGNLPGSSFLLNQPLVDDVFGLYSPLQAMSLRGIGHLFQRCIKKATSSEEIVQVKENLYLLLRFFDICMDQFNQSCVSIANPLESYLQRKNALALSPNTTSSVSSRNSANNKDLVRVLINRLPQPFVQNVTSVSNKQLLDTMQDDFDMFSLVLKMYDDHKKGFESLMIKITANPDDSVMITPRLSTADIQDFICYCEEEELLLALCYSYYNSTLYHFDEFSRSLEYFELLLSLLDKQHWLEEEYGFHKVLDVAINYAVGMGLSRWEFYVGLDEETAERRRECWWKLYCIEKQYTFLTGYLSSIFDSKMNCLLPKVFRDAGFSDHRDFVAKVHLVDETSVFDAMSPADLAFYGECAICQVTSNFYWDTLYNERFTSIKNSAKPPYVRYCLLEEVLRNIDLLKLKLDAIRKQTEKLSRIAYSNDSIADDTASKQAKALAVRHVLLQGCLLFYVSSAVSNLVARLQVHPNQANVKASEIKYSGILHQEFIEMTKLLLSLDNDYSVSRAFVMYGHVYLMVVTGSFSGCCIEPTVDEVVMSLRLVRRLRDVYIYRENDDNEIVRGSKVYNDFRRLGSFVSVITNSLLQSFMLHNDLTKDELIKTFANAAPDVADMLPLILNPKSDIYRHLMEPVQESGVHLNVKKMLGKIQKYPIQRRGYPRTAVQFTSPSSKNPQHLNPYNSPQQDVALPQTSLNSSNNLAPSVKNLTNPMVMPVDGFLTPGNSNPIAESQDPNLRQEKQTHVPSISNEDSNKFNLGTLDEFVHKGDLNDLYSTLWSDLYSDELGQSLSAFSNNYTSGFDTTRN</sequence>
<comment type="subcellular location">
    <subcellularLocation>
        <location evidence="1">Nucleus</location>
    </subcellularLocation>
</comment>
<evidence type="ECO:0000256" key="1">
    <source>
        <dbReference type="ARBA" id="ARBA00004123"/>
    </source>
</evidence>
<dbReference type="GO" id="GO:0003677">
    <property type="term" value="F:DNA binding"/>
    <property type="evidence" value="ECO:0007669"/>
    <property type="project" value="UniProtKB-KW"/>
</dbReference>
<proteinExistence type="predicted"/>
<protein>
    <submittedName>
        <fullName evidence="8">BN860_08438g1_1</fullName>
    </submittedName>
</protein>
<dbReference type="CDD" id="cd12148">
    <property type="entry name" value="fungal_TF_MHR"/>
    <property type="match status" value="1"/>
</dbReference>
<feature type="compositionally biased region" description="Polar residues" evidence="6">
    <location>
        <begin position="973"/>
        <end position="982"/>
    </location>
</feature>
<evidence type="ECO:0000313" key="8">
    <source>
        <dbReference type="EMBL" id="CDF87528.1"/>
    </source>
</evidence>